<evidence type="ECO:0000259" key="2">
    <source>
        <dbReference type="SMART" id="SM00829"/>
    </source>
</evidence>
<dbReference type="InterPro" id="IPR036291">
    <property type="entry name" value="NAD(P)-bd_dom_sf"/>
</dbReference>
<dbReference type="InterPro" id="IPR020843">
    <property type="entry name" value="ER"/>
</dbReference>
<dbReference type="GO" id="GO:0016491">
    <property type="term" value="F:oxidoreductase activity"/>
    <property type="evidence" value="ECO:0007669"/>
    <property type="project" value="UniProtKB-KW"/>
</dbReference>
<dbReference type="EMBL" id="JASJOS010000002">
    <property type="protein sequence ID" value="MDJ1479726.1"/>
    <property type="molecule type" value="Genomic_DNA"/>
</dbReference>
<protein>
    <submittedName>
        <fullName evidence="3">NADP-dependent oxidoreductase</fullName>
        <ecNumber evidence="3">1.-.-.-</ecNumber>
    </submittedName>
</protein>
<dbReference type="SMART" id="SM00829">
    <property type="entry name" value="PKS_ER"/>
    <property type="match status" value="1"/>
</dbReference>
<reference evidence="3" key="1">
    <citation type="submission" date="2023-05" db="EMBL/GenBank/DDBJ databases">
        <authorList>
            <person name="Zhang X."/>
        </authorList>
    </citation>
    <scope>NUCLEOTIDE SEQUENCE</scope>
    <source>
        <strain evidence="3">YF14B1</strain>
    </source>
</reference>
<dbReference type="PANTHER" id="PTHR11695:SF294">
    <property type="entry name" value="RETICULON-4-INTERACTING PROTEIN 1, MITOCHONDRIAL"/>
    <property type="match status" value="1"/>
</dbReference>
<accession>A0AAE3QMM4</accession>
<dbReference type="SUPFAM" id="SSF51735">
    <property type="entry name" value="NAD(P)-binding Rossmann-fold domains"/>
    <property type="match status" value="1"/>
</dbReference>
<name>A0AAE3QMM4_9BACT</name>
<dbReference type="GO" id="GO:0008270">
    <property type="term" value="F:zinc ion binding"/>
    <property type="evidence" value="ECO:0007669"/>
    <property type="project" value="InterPro"/>
</dbReference>
<sequence length="317" mass="34315">MKAITLKETGDIEKLQFAEVPTPAIKKDEVLVQVKAISINPVDTFVRQHQQALISYLQPKPDEDTFILGWDISGIVVATGDQVTQFKKGDEVFGMVNFPGHGNAYAEYVAAPASHLALKPQTINHAEAAAATLAALTAWQALMTYAKIKKGDKVLIHAAAGGVGHYAVQIAKHFGAYVIGTASTSNKEFVLSLGADEFIDYTQEKFEDRVQDADVVIDSIYGDHVLRSLDTVKKGGRVITLLTFFEGTIADKAKAKEVFTHRLGVVSNGDDMQQIATLLASAALKSHISHNYAFQELPKAHQQISTGKTQGKIVVSV</sequence>
<keyword evidence="1 3" id="KW-0560">Oxidoreductase</keyword>
<dbReference type="Pfam" id="PF13602">
    <property type="entry name" value="ADH_zinc_N_2"/>
    <property type="match status" value="1"/>
</dbReference>
<dbReference type="PANTHER" id="PTHR11695">
    <property type="entry name" value="ALCOHOL DEHYDROGENASE RELATED"/>
    <property type="match status" value="1"/>
</dbReference>
<comment type="caution">
    <text evidence="3">The sequence shown here is derived from an EMBL/GenBank/DDBJ whole genome shotgun (WGS) entry which is preliminary data.</text>
</comment>
<dbReference type="InterPro" id="IPR002364">
    <property type="entry name" value="Quin_OxRdtase/zeta-crystal_CS"/>
</dbReference>
<organism evidence="3 4">
    <name type="scientific">Xanthocytophaga flava</name>
    <dbReference type="NCBI Taxonomy" id="3048013"/>
    <lineage>
        <taxon>Bacteria</taxon>
        <taxon>Pseudomonadati</taxon>
        <taxon>Bacteroidota</taxon>
        <taxon>Cytophagia</taxon>
        <taxon>Cytophagales</taxon>
        <taxon>Rhodocytophagaceae</taxon>
        <taxon>Xanthocytophaga</taxon>
    </lineage>
</organism>
<dbReference type="InterPro" id="IPR050700">
    <property type="entry name" value="YIM1/Zinc_Alcohol_DH_Fams"/>
</dbReference>
<dbReference type="Pfam" id="PF08240">
    <property type="entry name" value="ADH_N"/>
    <property type="match status" value="1"/>
</dbReference>
<proteinExistence type="predicted"/>
<dbReference type="CDD" id="cd05289">
    <property type="entry name" value="MDR_like_2"/>
    <property type="match status" value="1"/>
</dbReference>
<dbReference type="RefSeq" id="WP_313976140.1">
    <property type="nucleotide sequence ID" value="NZ_JASJOS010000002.1"/>
</dbReference>
<dbReference type="InterPro" id="IPR013154">
    <property type="entry name" value="ADH-like_N"/>
</dbReference>
<dbReference type="Proteomes" id="UP001241110">
    <property type="component" value="Unassembled WGS sequence"/>
</dbReference>
<dbReference type="PROSITE" id="PS01162">
    <property type="entry name" value="QOR_ZETA_CRYSTAL"/>
    <property type="match status" value="1"/>
</dbReference>
<evidence type="ECO:0000313" key="4">
    <source>
        <dbReference type="Proteomes" id="UP001241110"/>
    </source>
</evidence>
<dbReference type="InterPro" id="IPR011032">
    <property type="entry name" value="GroES-like_sf"/>
</dbReference>
<dbReference type="EC" id="1.-.-.-" evidence="3"/>
<evidence type="ECO:0000313" key="3">
    <source>
        <dbReference type="EMBL" id="MDJ1479726.1"/>
    </source>
</evidence>
<dbReference type="SUPFAM" id="SSF50129">
    <property type="entry name" value="GroES-like"/>
    <property type="match status" value="1"/>
</dbReference>
<dbReference type="AlphaFoldDB" id="A0AAE3QMM4"/>
<evidence type="ECO:0000256" key="1">
    <source>
        <dbReference type="ARBA" id="ARBA00023002"/>
    </source>
</evidence>
<dbReference type="Gene3D" id="3.90.180.10">
    <property type="entry name" value="Medium-chain alcohol dehydrogenases, catalytic domain"/>
    <property type="match status" value="1"/>
</dbReference>
<feature type="domain" description="Enoyl reductase (ER)" evidence="2">
    <location>
        <begin position="10"/>
        <end position="315"/>
    </location>
</feature>
<dbReference type="Gene3D" id="3.40.50.720">
    <property type="entry name" value="NAD(P)-binding Rossmann-like Domain"/>
    <property type="match status" value="1"/>
</dbReference>
<gene>
    <name evidence="3" type="ORF">QNI16_04460</name>
</gene>